<dbReference type="PANTHER" id="PTHR11339:SF402">
    <property type="entry name" value="VWFD DOMAIN-CONTAINING PROTEIN"/>
    <property type="match status" value="1"/>
</dbReference>
<dbReference type="PROSITE" id="PS51233">
    <property type="entry name" value="VWFD"/>
    <property type="match status" value="1"/>
</dbReference>
<dbReference type="EMBL" id="BLXT01006199">
    <property type="protein sequence ID" value="GFO29873.1"/>
    <property type="molecule type" value="Genomic_DNA"/>
</dbReference>
<comment type="caution">
    <text evidence="4">The sequence shown here is derived from an EMBL/GenBank/DDBJ whole genome shotgun (WGS) entry which is preliminary data.</text>
</comment>
<dbReference type="SMART" id="SM00216">
    <property type="entry name" value="VWD"/>
    <property type="match status" value="1"/>
</dbReference>
<organism evidence="4 5">
    <name type="scientific">Plakobranchus ocellatus</name>
    <dbReference type="NCBI Taxonomy" id="259542"/>
    <lineage>
        <taxon>Eukaryota</taxon>
        <taxon>Metazoa</taxon>
        <taxon>Spiralia</taxon>
        <taxon>Lophotrochozoa</taxon>
        <taxon>Mollusca</taxon>
        <taxon>Gastropoda</taxon>
        <taxon>Heterobranchia</taxon>
        <taxon>Euthyneura</taxon>
        <taxon>Panpulmonata</taxon>
        <taxon>Sacoglossa</taxon>
        <taxon>Placobranchoidea</taxon>
        <taxon>Plakobranchidae</taxon>
        <taxon>Plakobranchus</taxon>
    </lineage>
</organism>
<evidence type="ECO:0000313" key="4">
    <source>
        <dbReference type="EMBL" id="GFO29873.1"/>
    </source>
</evidence>
<proteinExistence type="predicted"/>
<dbReference type="Pfam" id="PF00094">
    <property type="entry name" value="VWD"/>
    <property type="match status" value="1"/>
</dbReference>
<dbReference type="AlphaFoldDB" id="A0AAV4CDA2"/>
<keyword evidence="1" id="KW-1015">Disulfide bond</keyword>
<evidence type="ECO:0000313" key="5">
    <source>
        <dbReference type="Proteomes" id="UP000735302"/>
    </source>
</evidence>
<accession>A0AAV4CDA2</accession>
<feature type="domain" description="VWFD" evidence="3">
    <location>
        <begin position="2"/>
        <end position="192"/>
    </location>
</feature>
<keyword evidence="5" id="KW-1185">Reference proteome</keyword>
<dbReference type="Proteomes" id="UP000735302">
    <property type="component" value="Unassembled WGS sequence"/>
</dbReference>
<gene>
    <name evidence="4" type="ORF">PoB_005637800</name>
</gene>
<protein>
    <submittedName>
        <fullName evidence="4">Zonadhesin</fullName>
    </submittedName>
</protein>
<evidence type="ECO:0000259" key="3">
    <source>
        <dbReference type="PROSITE" id="PS51233"/>
    </source>
</evidence>
<dbReference type="InterPro" id="IPR050780">
    <property type="entry name" value="Mucin_vWF_Thrombospondin_sf"/>
</dbReference>
<reference evidence="4 5" key="1">
    <citation type="journal article" date="2021" name="Elife">
        <title>Chloroplast acquisition without the gene transfer in kleptoplastic sea slugs, Plakobranchus ocellatus.</title>
        <authorList>
            <person name="Maeda T."/>
            <person name="Takahashi S."/>
            <person name="Yoshida T."/>
            <person name="Shimamura S."/>
            <person name="Takaki Y."/>
            <person name="Nagai Y."/>
            <person name="Toyoda A."/>
            <person name="Suzuki Y."/>
            <person name="Arimoto A."/>
            <person name="Ishii H."/>
            <person name="Satoh N."/>
            <person name="Nishiyama T."/>
            <person name="Hasebe M."/>
            <person name="Maruyama T."/>
            <person name="Minagawa J."/>
            <person name="Obokata J."/>
            <person name="Shigenobu S."/>
        </authorList>
    </citation>
    <scope>NUCLEOTIDE SEQUENCE [LARGE SCALE GENOMIC DNA]</scope>
</reference>
<name>A0AAV4CDA2_9GAST</name>
<dbReference type="PANTHER" id="PTHR11339">
    <property type="entry name" value="EXTRACELLULAR MATRIX GLYCOPROTEIN RELATED"/>
    <property type="match status" value="1"/>
</dbReference>
<evidence type="ECO:0000256" key="2">
    <source>
        <dbReference type="ARBA" id="ARBA00023180"/>
    </source>
</evidence>
<evidence type="ECO:0000256" key="1">
    <source>
        <dbReference type="ARBA" id="ARBA00023157"/>
    </source>
</evidence>
<keyword evidence="2" id="KW-0325">Glycoprotein</keyword>
<dbReference type="InterPro" id="IPR001846">
    <property type="entry name" value="VWF_type-D"/>
</dbReference>
<sequence length="205" mass="22999">MCVCTAHGDPHYSTFDGSHIELFEPCKYIMAETKISGHQCSFRVEVKNEKRPHSDHPKHSYTRLVDVRLSTMSVRLHRGGSVFVDGKKVEPVYTSGDVTILKDREWVNLTAACGLNVAFDGDKQAVVQMPKVYANLTVGLCGNCDGNAENDVEVHGKPFFMYPNIWDGYRELSRLYLIADDSDKPDTSRACEPPLRPYAANLWDG</sequence>